<protein>
    <recommendedName>
        <fullName evidence="3">BTB domain-containing protein</fullName>
    </recommendedName>
</protein>
<evidence type="ECO:0000313" key="1">
    <source>
        <dbReference type="EMBL" id="KAF2825144.1"/>
    </source>
</evidence>
<sequence length="238" mass="27957">MTKKRERDEVDDGDFDNDAQTDEALRLEKCFQQLNFVTVRFPGLDTAPWLLPRDVLCRDSEYFREQLLESKESTVIVDFIGAPVLSLYIQWLLKGRYYEYTGFARSPSYRTACNTHTLDNIGRRAASRCRFRCHGLFQNHAMRRLFAAYTRELPSFQLDGDFLQWIKDSGLKVREFFEDLVIRNWGNSSIIDCEQPSWSLLIKDNERFREAFIKAVALPLKDRTVQPMALESYLLLKE</sequence>
<evidence type="ECO:0008006" key="3">
    <source>
        <dbReference type="Google" id="ProtNLM"/>
    </source>
</evidence>
<dbReference type="Proteomes" id="UP000799424">
    <property type="component" value="Unassembled WGS sequence"/>
</dbReference>
<name>A0A6A6ZXC0_9PLEO</name>
<dbReference type="AlphaFoldDB" id="A0A6A6ZXC0"/>
<organism evidence="1 2">
    <name type="scientific">Ophiobolus disseminans</name>
    <dbReference type="NCBI Taxonomy" id="1469910"/>
    <lineage>
        <taxon>Eukaryota</taxon>
        <taxon>Fungi</taxon>
        <taxon>Dikarya</taxon>
        <taxon>Ascomycota</taxon>
        <taxon>Pezizomycotina</taxon>
        <taxon>Dothideomycetes</taxon>
        <taxon>Pleosporomycetidae</taxon>
        <taxon>Pleosporales</taxon>
        <taxon>Pleosporineae</taxon>
        <taxon>Phaeosphaeriaceae</taxon>
        <taxon>Ophiobolus</taxon>
    </lineage>
</organism>
<reference evidence="1" key="1">
    <citation type="journal article" date="2020" name="Stud. Mycol.">
        <title>101 Dothideomycetes genomes: a test case for predicting lifestyles and emergence of pathogens.</title>
        <authorList>
            <person name="Haridas S."/>
            <person name="Albert R."/>
            <person name="Binder M."/>
            <person name="Bloem J."/>
            <person name="Labutti K."/>
            <person name="Salamov A."/>
            <person name="Andreopoulos B."/>
            <person name="Baker S."/>
            <person name="Barry K."/>
            <person name="Bills G."/>
            <person name="Bluhm B."/>
            <person name="Cannon C."/>
            <person name="Castanera R."/>
            <person name="Culley D."/>
            <person name="Daum C."/>
            <person name="Ezra D."/>
            <person name="Gonzalez J."/>
            <person name="Henrissat B."/>
            <person name="Kuo A."/>
            <person name="Liang C."/>
            <person name="Lipzen A."/>
            <person name="Lutzoni F."/>
            <person name="Magnuson J."/>
            <person name="Mondo S."/>
            <person name="Nolan M."/>
            <person name="Ohm R."/>
            <person name="Pangilinan J."/>
            <person name="Park H.-J."/>
            <person name="Ramirez L."/>
            <person name="Alfaro M."/>
            <person name="Sun H."/>
            <person name="Tritt A."/>
            <person name="Yoshinaga Y."/>
            <person name="Zwiers L.-H."/>
            <person name="Turgeon B."/>
            <person name="Goodwin S."/>
            <person name="Spatafora J."/>
            <person name="Crous P."/>
            <person name="Grigoriev I."/>
        </authorList>
    </citation>
    <scope>NUCLEOTIDE SEQUENCE</scope>
    <source>
        <strain evidence="1">CBS 113818</strain>
    </source>
</reference>
<keyword evidence="2" id="KW-1185">Reference proteome</keyword>
<proteinExistence type="predicted"/>
<accession>A0A6A6ZXC0</accession>
<dbReference type="EMBL" id="MU006228">
    <property type="protein sequence ID" value="KAF2825144.1"/>
    <property type="molecule type" value="Genomic_DNA"/>
</dbReference>
<dbReference type="OrthoDB" id="3793483at2759"/>
<gene>
    <name evidence="1" type="ORF">CC86DRAFT_407373</name>
</gene>
<evidence type="ECO:0000313" key="2">
    <source>
        <dbReference type="Proteomes" id="UP000799424"/>
    </source>
</evidence>